<keyword evidence="5" id="KW-0597">Phosphoprotein</keyword>
<dbReference type="Pfam" id="PF07728">
    <property type="entry name" value="AAA_5"/>
    <property type="match status" value="7"/>
</dbReference>
<comment type="similarity">
    <text evidence="3">Belongs to the midasin family.</text>
</comment>
<evidence type="ECO:0000256" key="8">
    <source>
        <dbReference type="ARBA" id="ARBA00023186"/>
    </source>
</evidence>
<evidence type="ECO:0000256" key="1">
    <source>
        <dbReference type="ARBA" id="ARBA00004604"/>
    </source>
</evidence>
<proteinExistence type="inferred from homology"/>
<dbReference type="SMART" id="SM00382">
    <property type="entry name" value="AAA"/>
    <property type="match status" value="4"/>
</dbReference>
<dbReference type="InterPro" id="IPR025662">
    <property type="entry name" value="Sigma_54_int_dom_ATP-bd_1"/>
</dbReference>
<comment type="subcellular location">
    <subcellularLocation>
        <location evidence="1">Nucleus</location>
        <location evidence="1">Nucleolus</location>
    </subcellularLocation>
    <subcellularLocation>
        <location evidence="2">Nucleus</location>
        <location evidence="2">Nucleoplasm</location>
    </subcellularLocation>
</comment>
<evidence type="ECO:0000256" key="4">
    <source>
        <dbReference type="ARBA" id="ARBA00017143"/>
    </source>
</evidence>
<dbReference type="InterPro" id="IPR041190">
    <property type="entry name" value="Midasin_AAA_lid_5"/>
</dbReference>
<dbReference type="SUPFAM" id="SSF52540">
    <property type="entry name" value="P-loop containing nucleoside triphosphate hydrolases"/>
    <property type="match status" value="6"/>
</dbReference>
<evidence type="ECO:0000256" key="5">
    <source>
        <dbReference type="ARBA" id="ARBA00022553"/>
    </source>
</evidence>
<evidence type="ECO:0000256" key="11">
    <source>
        <dbReference type="SAM" id="MobiDB-lite"/>
    </source>
</evidence>
<dbReference type="STRING" id="1108050.A0A0B7F7D4"/>
<evidence type="ECO:0000256" key="7">
    <source>
        <dbReference type="ARBA" id="ARBA00022840"/>
    </source>
</evidence>
<accession>A0A0B7F7D4</accession>
<dbReference type="Pfam" id="PF17867">
    <property type="entry name" value="AAA_lid_7"/>
    <property type="match status" value="3"/>
</dbReference>
<dbReference type="Gene3D" id="3.40.50.300">
    <property type="entry name" value="P-loop containing nucleotide triphosphate hydrolases"/>
    <property type="match status" value="5"/>
</dbReference>
<evidence type="ECO:0000256" key="3">
    <source>
        <dbReference type="ARBA" id="ARBA00007188"/>
    </source>
</evidence>
<name>A0A0B7F7D4_THACB</name>
<feature type="domain" description="AAA+ ATPase" evidence="12">
    <location>
        <begin position="1129"/>
        <end position="1275"/>
    </location>
</feature>
<dbReference type="InterPro" id="IPR027417">
    <property type="entry name" value="P-loop_NTPase"/>
</dbReference>
<feature type="domain" description="AAA+ ATPase" evidence="12">
    <location>
        <begin position="1819"/>
        <end position="1944"/>
    </location>
</feature>
<gene>
    <name evidence="13" type="ORF">RSOLAG1IB_00665</name>
</gene>
<keyword evidence="6" id="KW-0547">Nucleotide-binding</keyword>
<feature type="domain" description="AAA+ ATPase" evidence="12">
    <location>
        <begin position="696"/>
        <end position="954"/>
    </location>
</feature>
<feature type="domain" description="AAA+ ATPase" evidence="12">
    <location>
        <begin position="1431"/>
        <end position="1649"/>
    </location>
</feature>
<evidence type="ECO:0000256" key="10">
    <source>
        <dbReference type="ARBA" id="ARBA00077000"/>
    </source>
</evidence>
<dbReference type="GO" id="GO:0005730">
    <property type="term" value="C:nucleolus"/>
    <property type="evidence" value="ECO:0007669"/>
    <property type="project" value="UniProtKB-SubCell"/>
</dbReference>
<dbReference type="InterPro" id="IPR048617">
    <property type="entry name" value="MDN1_AAA_lid_4"/>
</dbReference>
<keyword evidence="7" id="KW-0067">ATP-binding</keyword>
<dbReference type="GO" id="GO:0000027">
    <property type="term" value="P:ribosomal large subunit assembly"/>
    <property type="evidence" value="ECO:0007669"/>
    <property type="project" value="TreeGrafter"/>
</dbReference>
<dbReference type="InterPro" id="IPR003593">
    <property type="entry name" value="AAA+_ATPase"/>
</dbReference>
<dbReference type="FunFam" id="3.40.50.300:FF:000712">
    <property type="entry name" value="Midasin"/>
    <property type="match status" value="1"/>
</dbReference>
<dbReference type="FunFam" id="3.40.50.300:FF:001368">
    <property type="entry name" value="Midasin"/>
    <property type="match status" value="1"/>
</dbReference>
<dbReference type="GO" id="GO:0005654">
    <property type="term" value="C:nucleoplasm"/>
    <property type="evidence" value="ECO:0007669"/>
    <property type="project" value="UniProtKB-SubCell"/>
</dbReference>
<dbReference type="PROSITE" id="PS00675">
    <property type="entry name" value="SIGMA54_INTERACT_1"/>
    <property type="match status" value="1"/>
</dbReference>
<feature type="compositionally biased region" description="Basic and acidic residues" evidence="11">
    <location>
        <begin position="809"/>
        <end position="827"/>
    </location>
</feature>
<evidence type="ECO:0000259" key="12">
    <source>
        <dbReference type="SMART" id="SM00382"/>
    </source>
</evidence>
<dbReference type="GO" id="GO:0000055">
    <property type="term" value="P:ribosomal large subunit export from nucleus"/>
    <property type="evidence" value="ECO:0007669"/>
    <property type="project" value="TreeGrafter"/>
</dbReference>
<dbReference type="Proteomes" id="UP000059188">
    <property type="component" value="Unassembled WGS sequence"/>
</dbReference>
<dbReference type="OrthoDB" id="5186at2759"/>
<sequence>MRTMDAIVGAYDPLKFDLIGQSQAFLHKIEHYIQATPAKACLEAALNESPQFNVSGALCAISRLMSIPALTILVADNFGPLLMDLCARWLDDDSIDELDRLAALCLLVEPYEEVFPILEAYLRRTSLSRGPLGFLDEPNLLISEVPTLHLQRILIAYYRLLCADPGTPSRLGWSATLLQAVFRPAPGVSSAHPNHAVRWLALRCFGLQTHLSEITRSRLETEFVSVYDGESIELHVGYELDSTGSLSLKDVIMDARVFPLAEIRRIQTKREQLAQQPIHLFYPSHVATTQVPESALSRWIVNVSGVLLFSNSHVDGREPLTPYVSTPTTTSTLRSLAIHVSQRVPTLLSATSASGKMTLLRELARRIHPEGEQGLVVLQLADTSLDAKSLIGSYVSASATPGSTGSFEWQDGAIPRALRSGKWLVLADVDRASTEVLATFLPLVESMRPGKFIGELPSLDLGGGRGHLRGAANFMLFGMRSVGKIINDKSHVYAPPTFFGHMHWFEVQLLPPSVEELVSIVQRRFLDFGHTLSFAIVAFWKQMKDTTQTLTKARDIGMRDLEKFCARLEQLSLPNTSSTTSSSFAQLFPNHIIREDILLETRDVFFAAYEVGTSHFTSLVHSATTLLDLDEDRVNWVLSKRTPQYSLRKTGEVLIGRSQFQTNISSAAPDLGISKTFALHRPALTLLEGIAASLKTRESILLVGETGTGKTTSVQHAAQLTRTPLVVLNLSNQSEASDLLGGFRPIDARVPAGKLQETFTELFSESFSRKKNKSFEDAVRLAYVGGKWARVVKMWREAGKLAGVGNTRDQTEGRVQEAAHEEQSEGPRKRRKLSPEWDSFMRAVDEFDAAHVKGQSKFVFSFVEGPLVTALRNGHWILLDEVNLASSETLECIASILQGPHGSVTLTEAGQLEPIPRHPDFRLFACMNPATDAGKKDLPPNIRSRFTEFYVPPPDADEEALRSMVQQYIGHCSLGDKTAITDVADFYIAAKRLTTARQLADGQNHVPHFSMRTLARALTFASDLTPTMKLRRALWEGVTMAFMMTLDVKSAEILRSAAEKHILGGIKNLPALLNQSVPSPDKDSPEKYIQLGPFWLLRGTEPAQSANEYILTPSVQKKLVDLARIVTTRRFPVLIEGPTSSGKTSSVEYLAKQTGHRFIRINNHEHTDLQEYLGSYMTDPATGKLKFQDGVLVRALRAGDWIVLDELNLAPTDVLEALNRLLDDNRELVVPETNEVIRPHPNFMLFATQNPPGLYAGRKVLSRAFRNRFLEVHFDDVPQDELETILCQRCGIAQSHGRKIVAVFQELQKRRQVERVFETKNSFVTLRDLFRWANRHSEGYAENAAGGNYQHIAEQGYMLLAERARRGDDRAVVKAVIEDIMKVKINEHALYDLTSKESQERIGIPVPASPSIIWTGAMRRLFTLVAAALRYNEPVLLIGETGSGKTSVCELLALAMGRSLYGLSCHQNTETADLLGSQRPLRNRQALRDTAIFEALKLLRNMGFITEEKVPEELDHVVRLVELALKSCQPGQATQLTEALSALNRSTSLFEWHDGPLVQAMHKGGIFLLDEISLADDSVLERLNSVLEPSRQLVLAEKGGDDFSLLTITAKAQFQLVATMNPGGDYGKKELSPALRNRFTEIWVPHVDERADLSEIIEHSWKDGRLHKYTSKILDFAEYTGTVLKDKNILGLRDILAWVSFSNFCTTTTTLSLDIIFHHSARLTVLDGVPTLSSVASLPPSEISRIRLTLEKKLNELVPLSPEQVRLDETLEIGIHDKHFWAGSFSIVVGNIEPTKSNMSLQAPTTRGNATRVVRALQIPKPLLLEGSPGVGKTSLILALAAMSGHSLCRINLSDQTDLIDLFGSDMPIEGGKPGEFAWRDAAFLRAMQNGDWVLLDEMNLAPQAVLEGLNAVLDHRGTIFIPELGREFTKHPDFRVFAAQNPLGQGGGRKGLPKSFVNRFTKVYVEALSQDDLQVICGLIDPNLGSDLTDMLMFNERLCEQVINQGRFGREGSPWEFNLRDLIRWISLWKSSGLPSTNSPLEYIEDVLSCSIPIT</sequence>
<dbReference type="InterPro" id="IPR011704">
    <property type="entry name" value="ATPase_dyneun-rel_AAA"/>
</dbReference>
<reference evidence="13 14" key="1">
    <citation type="submission" date="2014-11" db="EMBL/GenBank/DDBJ databases">
        <authorList>
            <person name="Wibberg Daniel"/>
        </authorList>
    </citation>
    <scope>NUCLEOTIDE SEQUENCE [LARGE SCALE GENOMIC DNA]</scope>
    <source>
        <strain evidence="13">Rhizoctonia solani AG1-IB 7/3/14</strain>
    </source>
</reference>
<protein>
    <recommendedName>
        <fullName evidence="4">Midasin</fullName>
    </recommendedName>
    <alternativeName>
        <fullName evidence="10">MIDAS-containing protein</fullName>
    </alternativeName>
</protein>
<dbReference type="GO" id="GO:0030687">
    <property type="term" value="C:preribosome, large subunit precursor"/>
    <property type="evidence" value="ECO:0007669"/>
    <property type="project" value="TreeGrafter"/>
</dbReference>
<keyword evidence="8" id="KW-0143">Chaperone</keyword>
<dbReference type="EMBL" id="LN679100">
    <property type="protein sequence ID" value="CEL52127.1"/>
    <property type="molecule type" value="Genomic_DNA"/>
</dbReference>
<dbReference type="PANTHER" id="PTHR48103:SF2">
    <property type="entry name" value="MIDASIN"/>
    <property type="match status" value="1"/>
</dbReference>
<evidence type="ECO:0000313" key="13">
    <source>
        <dbReference type="EMBL" id="CEL52127.1"/>
    </source>
</evidence>
<feature type="region of interest" description="Disordered" evidence="11">
    <location>
        <begin position="804"/>
        <end position="833"/>
    </location>
</feature>
<dbReference type="CDD" id="cd00009">
    <property type="entry name" value="AAA"/>
    <property type="match status" value="1"/>
</dbReference>
<dbReference type="InterPro" id="IPR040848">
    <property type="entry name" value="AAA_lid_7"/>
</dbReference>
<dbReference type="FunFam" id="3.40.50.300:FF:000142">
    <property type="entry name" value="Midasin"/>
    <property type="match status" value="1"/>
</dbReference>
<keyword evidence="9" id="KW-0539">Nucleus</keyword>
<evidence type="ECO:0000256" key="2">
    <source>
        <dbReference type="ARBA" id="ARBA00004642"/>
    </source>
</evidence>
<dbReference type="GO" id="GO:0005524">
    <property type="term" value="F:ATP binding"/>
    <property type="evidence" value="ECO:0007669"/>
    <property type="project" value="UniProtKB-KW"/>
</dbReference>
<dbReference type="GO" id="GO:0016887">
    <property type="term" value="F:ATP hydrolysis activity"/>
    <property type="evidence" value="ECO:0007669"/>
    <property type="project" value="InterPro"/>
</dbReference>
<dbReference type="PANTHER" id="PTHR48103">
    <property type="entry name" value="MIDASIN-RELATED"/>
    <property type="match status" value="1"/>
</dbReference>
<dbReference type="Pfam" id="PF21108">
    <property type="entry name" value="MDN1_4th"/>
    <property type="match status" value="1"/>
</dbReference>
<evidence type="ECO:0000313" key="14">
    <source>
        <dbReference type="Proteomes" id="UP000059188"/>
    </source>
</evidence>
<organism evidence="13 14">
    <name type="scientific">Thanatephorus cucumeris (strain AG1-IB / isolate 7/3/14)</name>
    <name type="common">Lettuce bottom rot fungus</name>
    <name type="synonym">Rhizoctonia solani</name>
    <dbReference type="NCBI Taxonomy" id="1108050"/>
    <lineage>
        <taxon>Eukaryota</taxon>
        <taxon>Fungi</taxon>
        <taxon>Dikarya</taxon>
        <taxon>Basidiomycota</taxon>
        <taxon>Agaricomycotina</taxon>
        <taxon>Agaricomycetes</taxon>
        <taxon>Cantharellales</taxon>
        <taxon>Ceratobasidiaceae</taxon>
        <taxon>Rhizoctonia</taxon>
        <taxon>Rhizoctonia solani AG-1</taxon>
    </lineage>
</organism>
<dbReference type="Pfam" id="PF17865">
    <property type="entry name" value="AAA_lid_5"/>
    <property type="match status" value="1"/>
</dbReference>
<keyword evidence="14" id="KW-1185">Reference proteome</keyword>
<evidence type="ECO:0000256" key="9">
    <source>
        <dbReference type="ARBA" id="ARBA00023242"/>
    </source>
</evidence>
<evidence type="ECO:0000256" key="6">
    <source>
        <dbReference type="ARBA" id="ARBA00022741"/>
    </source>
</evidence>